<feature type="transmembrane region" description="Helical" evidence="1">
    <location>
        <begin position="85"/>
        <end position="102"/>
    </location>
</feature>
<evidence type="ECO:0000313" key="3">
    <source>
        <dbReference type="Proteomes" id="UP000198304"/>
    </source>
</evidence>
<evidence type="ECO:0000256" key="1">
    <source>
        <dbReference type="SAM" id="Phobius"/>
    </source>
</evidence>
<keyword evidence="1" id="KW-0812">Transmembrane</keyword>
<accession>A0A239F2P7</accession>
<organism evidence="2 3">
    <name type="scientific">Anaerovirgula multivorans</name>
    <dbReference type="NCBI Taxonomy" id="312168"/>
    <lineage>
        <taxon>Bacteria</taxon>
        <taxon>Bacillati</taxon>
        <taxon>Bacillota</taxon>
        <taxon>Clostridia</taxon>
        <taxon>Peptostreptococcales</taxon>
        <taxon>Natronincolaceae</taxon>
        <taxon>Anaerovirgula</taxon>
    </lineage>
</organism>
<keyword evidence="1" id="KW-1133">Transmembrane helix</keyword>
<sequence>MDSEWLIMSFLVITFMLIYNIPIVMLLGVMFLGLYYDDDRVLTIKKAEKIQQINNGFLKFNVVSYIPYFSMYNHFAIAYDRLRPVWWITIIPILCSWVNTKLSNNLLKKATENIKPQLPL</sequence>
<dbReference type="RefSeq" id="WP_089283299.1">
    <property type="nucleotide sequence ID" value="NZ_FZOJ01000011.1"/>
</dbReference>
<dbReference type="Proteomes" id="UP000198304">
    <property type="component" value="Unassembled WGS sequence"/>
</dbReference>
<dbReference type="EMBL" id="FZOJ01000011">
    <property type="protein sequence ID" value="SNS50442.1"/>
    <property type="molecule type" value="Genomic_DNA"/>
</dbReference>
<keyword evidence="3" id="KW-1185">Reference proteome</keyword>
<proteinExistence type="predicted"/>
<feature type="transmembrane region" description="Helical" evidence="1">
    <location>
        <begin position="57"/>
        <end position="79"/>
    </location>
</feature>
<reference evidence="3" key="1">
    <citation type="submission" date="2017-06" db="EMBL/GenBank/DDBJ databases">
        <authorList>
            <person name="Varghese N."/>
            <person name="Submissions S."/>
        </authorList>
    </citation>
    <scope>NUCLEOTIDE SEQUENCE [LARGE SCALE GENOMIC DNA]</scope>
    <source>
        <strain evidence="3">SCA</strain>
    </source>
</reference>
<dbReference type="AlphaFoldDB" id="A0A239F2P7"/>
<feature type="transmembrane region" description="Helical" evidence="1">
    <location>
        <begin position="6"/>
        <end position="36"/>
    </location>
</feature>
<protein>
    <submittedName>
        <fullName evidence="2">Uncharacterized protein</fullName>
    </submittedName>
</protein>
<keyword evidence="1" id="KW-0472">Membrane</keyword>
<evidence type="ECO:0000313" key="2">
    <source>
        <dbReference type="EMBL" id="SNS50442.1"/>
    </source>
</evidence>
<gene>
    <name evidence="2" type="ORF">SAMN05446037_1011131</name>
</gene>
<name>A0A239F2P7_9FIRM</name>